<keyword evidence="3 4" id="KW-0732">Signal</keyword>
<dbReference type="Pfam" id="PF00496">
    <property type="entry name" value="SBP_bac_5"/>
    <property type="match status" value="1"/>
</dbReference>
<proteinExistence type="inferred from homology"/>
<dbReference type="RefSeq" id="WP_377042986.1">
    <property type="nucleotide sequence ID" value="NZ_JBHLUN010000002.1"/>
</dbReference>
<accession>A0ABV6JNJ9</accession>
<organism evidence="6 7">
    <name type="scientific">Roseomonas elaeocarpi</name>
    <dbReference type="NCBI Taxonomy" id="907779"/>
    <lineage>
        <taxon>Bacteria</taxon>
        <taxon>Pseudomonadati</taxon>
        <taxon>Pseudomonadota</taxon>
        <taxon>Alphaproteobacteria</taxon>
        <taxon>Acetobacterales</taxon>
        <taxon>Roseomonadaceae</taxon>
        <taxon>Roseomonas</taxon>
    </lineage>
</organism>
<dbReference type="InterPro" id="IPR039424">
    <property type="entry name" value="SBP_5"/>
</dbReference>
<evidence type="ECO:0000256" key="3">
    <source>
        <dbReference type="ARBA" id="ARBA00022729"/>
    </source>
</evidence>
<comment type="caution">
    <text evidence="6">The sequence shown here is derived from an EMBL/GenBank/DDBJ whole genome shotgun (WGS) entry which is preliminary data.</text>
</comment>
<dbReference type="Gene3D" id="3.10.105.10">
    <property type="entry name" value="Dipeptide-binding Protein, Domain 3"/>
    <property type="match status" value="1"/>
</dbReference>
<dbReference type="Proteomes" id="UP001589865">
    <property type="component" value="Unassembled WGS sequence"/>
</dbReference>
<protein>
    <submittedName>
        <fullName evidence="6">ABC transporter substrate-binding protein</fullName>
    </submittedName>
</protein>
<dbReference type="Gene3D" id="3.40.190.10">
    <property type="entry name" value="Periplasmic binding protein-like II"/>
    <property type="match status" value="1"/>
</dbReference>
<evidence type="ECO:0000259" key="5">
    <source>
        <dbReference type="Pfam" id="PF00496"/>
    </source>
</evidence>
<evidence type="ECO:0000256" key="2">
    <source>
        <dbReference type="ARBA" id="ARBA00005695"/>
    </source>
</evidence>
<evidence type="ECO:0000256" key="1">
    <source>
        <dbReference type="ARBA" id="ARBA00004418"/>
    </source>
</evidence>
<dbReference type="InterPro" id="IPR006311">
    <property type="entry name" value="TAT_signal"/>
</dbReference>
<comment type="subcellular location">
    <subcellularLocation>
        <location evidence="1">Periplasm</location>
    </subcellularLocation>
</comment>
<comment type="similarity">
    <text evidence="2">Belongs to the bacterial solute-binding protein 5 family.</text>
</comment>
<dbReference type="SUPFAM" id="SSF53850">
    <property type="entry name" value="Periplasmic binding protein-like II"/>
    <property type="match status" value="1"/>
</dbReference>
<name>A0ABV6JNJ9_9PROT</name>
<dbReference type="InterPro" id="IPR030678">
    <property type="entry name" value="Peptide/Ni-bd"/>
</dbReference>
<dbReference type="PROSITE" id="PS01040">
    <property type="entry name" value="SBP_BACTERIAL_5"/>
    <property type="match status" value="1"/>
</dbReference>
<gene>
    <name evidence="6" type="ORF">ACFFGY_03460</name>
</gene>
<feature type="chain" id="PRO_5047184346" evidence="4">
    <location>
        <begin position="28"/>
        <end position="537"/>
    </location>
</feature>
<evidence type="ECO:0000313" key="6">
    <source>
        <dbReference type="EMBL" id="MFC0407291.1"/>
    </source>
</evidence>
<dbReference type="EMBL" id="JBHLUN010000002">
    <property type="protein sequence ID" value="MFC0407291.1"/>
    <property type="molecule type" value="Genomic_DNA"/>
</dbReference>
<dbReference type="Gene3D" id="3.90.76.10">
    <property type="entry name" value="Dipeptide-binding Protein, Domain 1"/>
    <property type="match status" value="1"/>
</dbReference>
<evidence type="ECO:0000256" key="4">
    <source>
        <dbReference type="SAM" id="SignalP"/>
    </source>
</evidence>
<dbReference type="InterPro" id="IPR023765">
    <property type="entry name" value="SBP_5_CS"/>
</dbReference>
<keyword evidence="7" id="KW-1185">Reference proteome</keyword>
<dbReference type="CDD" id="cd08512">
    <property type="entry name" value="PBP2_NikA_DppA_OppA_like_7"/>
    <property type="match status" value="1"/>
</dbReference>
<feature type="signal peptide" evidence="4">
    <location>
        <begin position="1"/>
        <end position="27"/>
    </location>
</feature>
<evidence type="ECO:0000313" key="7">
    <source>
        <dbReference type="Proteomes" id="UP001589865"/>
    </source>
</evidence>
<dbReference type="InterPro" id="IPR000914">
    <property type="entry name" value="SBP_5_dom"/>
</dbReference>
<sequence>MTTRRALLASSAGVLATPFLPVGGAFAQSPPGVVVIAKQIDDMISVDPAESFEFSGNEVCGACYDKLVANDPEEPTRIVGDLAESWKASEDGRTFTFTLRDGLKFASGNPVTAEDAAFSLQRVVALNKSPAFIINQFGFTKANMAEAIHAADARTLVLRTAEPASLSFLLYCLSANVGAIVDSKVVKAHAAKAADGTDDMGYGWLKQNTAGSGSFVLRAWRPSDSVTLEANPNAREAPKTKRVVIRHIADPSAQMLGLQQGDYDVVRNLGSDQLRSIEGDNRYRMIRQRRATVIYLSLNQKHPILSKPQVRQAIKWAIDYAGIQKNIVPMTYAVHQAFLPEGFPGALTAHPFQADVNKAKALLAEAGHPDGFEVSFDYFSSAPYADIAQAVQANLAAIGIRARMLPSEQRQVITKTRARTHEIAMVYWGSDYFDPNSNSEAFSVNTDNGEEARNRTLAWRAAWYIPELSKRSEEALRETDAAKRAALYEALQRDHQEQSPLVVMLQSIEVAVTRASVSGMRLGVVSDQTSFAGIVKS</sequence>
<reference evidence="6 7" key="1">
    <citation type="submission" date="2024-09" db="EMBL/GenBank/DDBJ databases">
        <authorList>
            <person name="Sun Q."/>
            <person name="Mori K."/>
        </authorList>
    </citation>
    <scope>NUCLEOTIDE SEQUENCE [LARGE SCALE GENOMIC DNA]</scope>
    <source>
        <strain evidence="6 7">TBRC 5777</strain>
    </source>
</reference>
<dbReference type="PROSITE" id="PS51318">
    <property type="entry name" value="TAT"/>
    <property type="match status" value="1"/>
</dbReference>
<feature type="domain" description="Solute-binding protein family 5" evidence="5">
    <location>
        <begin position="78"/>
        <end position="449"/>
    </location>
</feature>
<dbReference type="PIRSF" id="PIRSF002741">
    <property type="entry name" value="MppA"/>
    <property type="match status" value="1"/>
</dbReference>
<dbReference type="PANTHER" id="PTHR30290">
    <property type="entry name" value="PERIPLASMIC BINDING COMPONENT OF ABC TRANSPORTER"/>
    <property type="match status" value="1"/>
</dbReference>